<reference evidence="2" key="1">
    <citation type="submission" date="2016-12" db="EMBL/GenBank/DDBJ databases">
        <authorList>
            <person name="Varghese N."/>
            <person name="Submissions S."/>
        </authorList>
    </citation>
    <scope>NUCLEOTIDE SEQUENCE [LARGE SCALE GENOMIC DNA]</scope>
    <source>
        <strain evidence="2">DSM 18830</strain>
    </source>
</reference>
<dbReference type="OrthoDB" id="1111523at2"/>
<dbReference type="Proteomes" id="UP000184611">
    <property type="component" value="Unassembled WGS sequence"/>
</dbReference>
<dbReference type="AlphaFoldDB" id="A0A1M7ZXH7"/>
<dbReference type="RefSeq" id="WP_073583813.1">
    <property type="nucleotide sequence ID" value="NZ_CBCSEA010000005.1"/>
</dbReference>
<dbReference type="STRING" id="416016.SAMN05443547_1928"/>
<name>A0A1M7ZXH7_9FLAO</name>
<protein>
    <submittedName>
        <fullName evidence="1">Uncharacterized protein</fullName>
    </submittedName>
</protein>
<gene>
    <name evidence="1" type="ORF">SAMN05443547_1928</name>
</gene>
<organism evidence="1 2">
    <name type="scientific">Flavobacterium cucumis</name>
    <dbReference type="NCBI Taxonomy" id="416016"/>
    <lineage>
        <taxon>Bacteria</taxon>
        <taxon>Pseudomonadati</taxon>
        <taxon>Bacteroidota</taxon>
        <taxon>Flavobacteriia</taxon>
        <taxon>Flavobacteriales</taxon>
        <taxon>Flavobacteriaceae</taxon>
        <taxon>Flavobacterium</taxon>
    </lineage>
</organism>
<sequence>MGKSEILYEPLPIGRIGIKKSTEEVIITNDFSGFAQMLEEYICLGATKIIMPSSSPEISTLNQMPILLSKRIKIVNDEKEIETVNRLLHNLRKEFRVEITEETNFLKFPKNTSREIITHIDRIHLDIKRLAMEFNHNIQIPLNHELSLKSLSFLRTKIYDSTSRIILAQLEAILNYYEKVEFESFGPQKNDLPSELMTIFDKLINDENYLLYSDSITELSSPLTRESAKLKLKELSRIIATKSYTGKAWDYFTKTINAWKGIPLPESKDLANLINGDNLPALVNLNTAKNRALEIWNNTNLNAQPLRRDGLPLGDNDILWLPPIGKIEVRAEDDRTRSFGTVKALKEALDKFQIELEKDNKKRKKT</sequence>
<evidence type="ECO:0000313" key="2">
    <source>
        <dbReference type="Proteomes" id="UP000184611"/>
    </source>
</evidence>
<keyword evidence="2" id="KW-1185">Reference proteome</keyword>
<accession>A0A1M7ZXH7</accession>
<evidence type="ECO:0000313" key="1">
    <source>
        <dbReference type="EMBL" id="SHO73566.1"/>
    </source>
</evidence>
<dbReference type="EMBL" id="FRYK01000003">
    <property type="protein sequence ID" value="SHO73566.1"/>
    <property type="molecule type" value="Genomic_DNA"/>
</dbReference>
<proteinExistence type="predicted"/>